<reference evidence="3 4" key="1">
    <citation type="submission" date="2016-08" db="EMBL/GenBank/DDBJ databases">
        <title>Genome of Bacillus solimangrovi GH2-4.</title>
        <authorList>
            <person name="Lim S."/>
            <person name="Kim B.-C."/>
        </authorList>
    </citation>
    <scope>NUCLEOTIDE SEQUENCE [LARGE SCALE GENOMIC DNA]</scope>
    <source>
        <strain evidence="3 4">GH2-4</strain>
    </source>
</reference>
<dbReference type="InterPro" id="IPR036291">
    <property type="entry name" value="NAD(P)-bd_dom_sf"/>
</dbReference>
<feature type="transmembrane region" description="Helical" evidence="1">
    <location>
        <begin position="27"/>
        <end position="46"/>
    </location>
</feature>
<keyword evidence="1" id="KW-0472">Membrane</keyword>
<name>A0A1E5LB90_9BACI</name>
<dbReference type="Proteomes" id="UP000095209">
    <property type="component" value="Unassembled WGS sequence"/>
</dbReference>
<gene>
    <name evidence="3" type="ORF">BFG57_05640</name>
</gene>
<dbReference type="PANTHER" id="PTHR43833:SF11">
    <property type="entry name" value="VOLTAGE-GATED POTASSIUM CHANNEL KCH"/>
    <property type="match status" value="1"/>
</dbReference>
<dbReference type="SUPFAM" id="SSF51735">
    <property type="entry name" value="NAD(P)-binding Rossmann-fold domains"/>
    <property type="match status" value="1"/>
</dbReference>
<evidence type="ECO:0000259" key="2">
    <source>
        <dbReference type="Pfam" id="PF02254"/>
    </source>
</evidence>
<keyword evidence="1" id="KW-1133">Transmembrane helix</keyword>
<proteinExistence type="predicted"/>
<dbReference type="InterPro" id="IPR003148">
    <property type="entry name" value="RCK_N"/>
</dbReference>
<dbReference type="PANTHER" id="PTHR43833">
    <property type="entry name" value="POTASSIUM CHANNEL PROTEIN 2-RELATED-RELATED"/>
    <property type="match status" value="1"/>
</dbReference>
<dbReference type="Pfam" id="PF02254">
    <property type="entry name" value="TrkA_N"/>
    <property type="match status" value="1"/>
</dbReference>
<dbReference type="Gene3D" id="6.20.350.10">
    <property type="match status" value="1"/>
</dbReference>
<comment type="caution">
    <text evidence="3">The sequence shown here is derived from an EMBL/GenBank/DDBJ whole genome shotgun (WGS) entry which is preliminary data.</text>
</comment>
<evidence type="ECO:0000313" key="4">
    <source>
        <dbReference type="Proteomes" id="UP000095209"/>
    </source>
</evidence>
<dbReference type="OrthoDB" id="1027683at2"/>
<dbReference type="AlphaFoldDB" id="A0A1E5LB90"/>
<sequence>MSRHSDIKQEKRNPLEIYISEISHGKWALFTILLAMLTFVIGVFGFKVTYGYSIDEAAYNSVRMFFINFDIPVYPAPPLYLIVTKWLAFFIVVSSIVHIILFSMFERINFYFITHHSSFITIIGLNDYSVSLALDLLKQRKKVLLLTENNDDSKIQTLKLNGVKVLCGDITDQALYKKMCVERSRNIIIYTMSDSQNLDALMELDEYLLNKKLDSPIKTIVHFVDKQLEDVIQEIEKEVSKAHFDLKLLNIYENSAKQLFFKKPLYENIDMDKENAHLLIVGFGRIGENILLQAAKIAHFPSERPLRVTVIDSDAETLSSWFYLRYPLINKVCDIQFLSYDIRTKEFKEHIRQIKTSENQYSYIAICLNDDELSLKAALNFMTELKTVPTGIKMIRDSTFARWIDNHNKKFHNLFRFGNTDDISNVGTIINEKQDRLAKAIHDLYLKKNENGQPWNNLTAFIKSSNRAQADHIDAKLSYLGLRQVSTGEVSEKMYTTINLQEFNSMLVNKLERLAITEHNRWNAFHHINGYTQIPPHEEIDHENKKHYCLTTWNDLDEVSQVRSEIKGNQVNYKELDRHSVQRIFKIVEAAGDKIVKPMNAKEGKFDDI</sequence>
<dbReference type="STRING" id="1305675.BFG57_05640"/>
<dbReference type="InterPro" id="IPR050721">
    <property type="entry name" value="Trk_Ktr_HKT_K-transport"/>
</dbReference>
<feature type="transmembrane region" description="Helical" evidence="1">
    <location>
        <begin position="86"/>
        <end position="105"/>
    </location>
</feature>
<evidence type="ECO:0000313" key="3">
    <source>
        <dbReference type="EMBL" id="OEH91348.1"/>
    </source>
</evidence>
<protein>
    <recommendedName>
        <fullName evidence="2">RCK N-terminal domain-containing protein</fullName>
    </recommendedName>
</protein>
<feature type="domain" description="RCK N-terminal" evidence="2">
    <location>
        <begin position="120"/>
        <end position="230"/>
    </location>
</feature>
<keyword evidence="4" id="KW-1185">Reference proteome</keyword>
<accession>A0A1E5LB90</accession>
<dbReference type="Gene3D" id="3.40.50.720">
    <property type="entry name" value="NAD(P)-binding Rossmann-like Domain"/>
    <property type="match status" value="1"/>
</dbReference>
<organism evidence="3 4">
    <name type="scientific">Bacillus solimangrovi</name>
    <dbReference type="NCBI Taxonomy" id="1305675"/>
    <lineage>
        <taxon>Bacteria</taxon>
        <taxon>Bacillati</taxon>
        <taxon>Bacillota</taxon>
        <taxon>Bacilli</taxon>
        <taxon>Bacillales</taxon>
        <taxon>Bacillaceae</taxon>
        <taxon>Bacillus</taxon>
    </lineage>
</organism>
<dbReference type="EMBL" id="MJEH01000062">
    <property type="protein sequence ID" value="OEH91348.1"/>
    <property type="molecule type" value="Genomic_DNA"/>
</dbReference>
<evidence type="ECO:0000256" key="1">
    <source>
        <dbReference type="SAM" id="Phobius"/>
    </source>
</evidence>
<keyword evidence="1" id="KW-0812">Transmembrane</keyword>
<dbReference type="GO" id="GO:0006813">
    <property type="term" value="P:potassium ion transport"/>
    <property type="evidence" value="ECO:0007669"/>
    <property type="project" value="InterPro"/>
</dbReference>